<accession>A0A290SAU0</accession>
<dbReference type="Proteomes" id="UP000016505">
    <property type="component" value="Plasmid unnamed"/>
</dbReference>
<feature type="coiled-coil region" evidence="1">
    <location>
        <begin position="13"/>
        <end position="47"/>
    </location>
</feature>
<keyword evidence="2" id="KW-0614">Plasmid</keyword>
<reference evidence="2 3" key="1">
    <citation type="journal article" date="2012" name="J. Bacteriol.">
        <title>Genome sequences of type strains of seven species of the marine bacterium Pseudoalteromonas.</title>
        <authorList>
            <person name="Xie B.B."/>
            <person name="Shu Y.L."/>
            <person name="Qin Q.L."/>
            <person name="Rong J.C."/>
            <person name="Zhang X.Y."/>
            <person name="Chen X.L."/>
            <person name="Shi M."/>
            <person name="He H.L."/>
            <person name="Zhou B.C."/>
            <person name="Zhang Y.Z."/>
        </authorList>
    </citation>
    <scope>NUCLEOTIDE SEQUENCE [LARGE SCALE GENOMIC DNA]</scope>
    <source>
        <strain evidence="2 3">A 37-1-2</strain>
        <plasmid evidence="2 3">unnamed</plasmid>
    </source>
</reference>
<dbReference type="EMBL" id="CP011027">
    <property type="protein sequence ID" value="ATC88989.1"/>
    <property type="molecule type" value="Genomic_DNA"/>
</dbReference>
<dbReference type="KEGG" id="part:PARC_p0008"/>
<organism evidence="2 3">
    <name type="scientific">Pseudoalteromonas arctica A 37-1-2</name>
    <dbReference type="NCBI Taxonomy" id="1117313"/>
    <lineage>
        <taxon>Bacteria</taxon>
        <taxon>Pseudomonadati</taxon>
        <taxon>Pseudomonadota</taxon>
        <taxon>Gammaproteobacteria</taxon>
        <taxon>Alteromonadales</taxon>
        <taxon>Pseudoalteromonadaceae</taxon>
        <taxon>Pseudoalteromonas</taxon>
    </lineage>
</organism>
<evidence type="ECO:0000313" key="2">
    <source>
        <dbReference type="EMBL" id="ATC88989.1"/>
    </source>
</evidence>
<geneLocation type="plasmid" evidence="2">
    <name>unnamed</name>
</geneLocation>
<protein>
    <submittedName>
        <fullName evidence="2">Uncharacterized protein</fullName>
    </submittedName>
</protein>
<keyword evidence="1" id="KW-0175">Coiled coil</keyword>
<evidence type="ECO:0000256" key="1">
    <source>
        <dbReference type="SAM" id="Coils"/>
    </source>
</evidence>
<proteinExistence type="predicted"/>
<name>A0A290SAU0_9GAMM</name>
<gene>
    <name evidence="2" type="ORF">PARC_p0008</name>
</gene>
<sequence length="60" mass="6909">MCHAIKMPDTILITELQNQLALMQAKLDALQEDKVEMQSRIDHLLAELKLSKSQKYGKKK</sequence>
<dbReference type="AlphaFoldDB" id="A0A290SAU0"/>
<evidence type="ECO:0000313" key="3">
    <source>
        <dbReference type="Proteomes" id="UP000016505"/>
    </source>
</evidence>